<reference evidence="2" key="1">
    <citation type="submission" date="2020-10" db="EMBL/GenBank/DDBJ databases">
        <authorList>
            <person name="Han B."/>
            <person name="Lu T."/>
            <person name="Zhao Q."/>
            <person name="Huang X."/>
            <person name="Zhao Y."/>
        </authorList>
    </citation>
    <scope>NUCLEOTIDE SEQUENCE</scope>
</reference>
<gene>
    <name evidence="2" type="ORF">NCGR_LOCUS51777</name>
</gene>
<evidence type="ECO:0000256" key="1">
    <source>
        <dbReference type="SAM" id="Phobius"/>
    </source>
</evidence>
<keyword evidence="3" id="KW-1185">Reference proteome</keyword>
<organism evidence="2 3">
    <name type="scientific">Miscanthus lutarioriparius</name>
    <dbReference type="NCBI Taxonomy" id="422564"/>
    <lineage>
        <taxon>Eukaryota</taxon>
        <taxon>Viridiplantae</taxon>
        <taxon>Streptophyta</taxon>
        <taxon>Embryophyta</taxon>
        <taxon>Tracheophyta</taxon>
        <taxon>Spermatophyta</taxon>
        <taxon>Magnoliopsida</taxon>
        <taxon>Liliopsida</taxon>
        <taxon>Poales</taxon>
        <taxon>Poaceae</taxon>
        <taxon>PACMAD clade</taxon>
        <taxon>Panicoideae</taxon>
        <taxon>Andropogonodae</taxon>
        <taxon>Andropogoneae</taxon>
        <taxon>Saccharinae</taxon>
        <taxon>Miscanthus</taxon>
    </lineage>
</organism>
<proteinExistence type="predicted"/>
<feature type="transmembrane region" description="Helical" evidence="1">
    <location>
        <begin position="79"/>
        <end position="100"/>
    </location>
</feature>
<keyword evidence="1" id="KW-0812">Transmembrane</keyword>
<protein>
    <submittedName>
        <fullName evidence="2">Uncharacterized protein</fullName>
    </submittedName>
</protein>
<name>A0A811REN9_9POAL</name>
<dbReference type="OrthoDB" id="419616at2759"/>
<keyword evidence="1" id="KW-0472">Membrane</keyword>
<dbReference type="AlphaFoldDB" id="A0A811REN9"/>
<accession>A0A811REN9</accession>
<feature type="transmembrane region" description="Helical" evidence="1">
    <location>
        <begin position="6"/>
        <end position="22"/>
    </location>
</feature>
<comment type="caution">
    <text evidence="2">The sequence shown here is derived from an EMBL/GenBank/DDBJ whole genome shotgun (WGS) entry which is preliminary data.</text>
</comment>
<dbReference type="Proteomes" id="UP000604825">
    <property type="component" value="Unassembled WGS sequence"/>
</dbReference>
<evidence type="ECO:0000313" key="3">
    <source>
        <dbReference type="Proteomes" id="UP000604825"/>
    </source>
</evidence>
<feature type="transmembrane region" description="Helical" evidence="1">
    <location>
        <begin position="106"/>
        <end position="131"/>
    </location>
</feature>
<sequence length="179" mass="19900">MVSQVSVVLLICSVLYMKVYLVETHPRVPTSSSYRHSSLPSLVTRVAQQRWESIEANITLFKNSESLRRIVYVDFFNKLGMSGIIDVRLILVLPVVSHIIGEKGIICVSILASIAYVPYFSSLLGVIFVMARPAIHAIVLRAVMSTDQATSLCFAWDKCTEVPSSDERNEEALQAPLLT</sequence>
<dbReference type="EMBL" id="CAJGYO010000014">
    <property type="protein sequence ID" value="CAD6268472.1"/>
    <property type="molecule type" value="Genomic_DNA"/>
</dbReference>
<evidence type="ECO:0000313" key="2">
    <source>
        <dbReference type="EMBL" id="CAD6268472.1"/>
    </source>
</evidence>
<keyword evidence="1" id="KW-1133">Transmembrane helix</keyword>